<evidence type="ECO:0000259" key="5">
    <source>
        <dbReference type="Pfam" id="PF01935"/>
    </source>
</evidence>
<proteinExistence type="inferred from homology"/>
<dbReference type="GO" id="GO:0005524">
    <property type="term" value="F:ATP binding"/>
    <property type="evidence" value="ECO:0007669"/>
    <property type="project" value="UniProtKB-KW"/>
</dbReference>
<dbReference type="InterPro" id="IPR027417">
    <property type="entry name" value="P-loop_NTPase"/>
</dbReference>
<sequence>MVNWDSVKLEQIGIVASPAHENSAMCILQEGKETEVTAETLVLIDNRNGNKIVAICRGGLGSNDSLKTSFYNPGVAYAKSGKGPSTAKEFFGFTLVVVGDVTDGEIKQNKVIIAPASPVYRFAEDFNPMQLFGKSKHAIGYYATGKTLWKIPVLAEYIPHHIGIFGVTGSGKSFLARYQVIPLLREAGYDVLIFDWKGSDYAPYYENVVSMGEIELDEQAVVSYLAEKLNYFGDGRIGENLVSYLEAVVSKGDWRGANEEETKKKLWSGICAIISSDNVDAPGKPSRWANIYTQKAERYFAKLSSEDLKPVMGKMTPAELVEKLRESHVVVVDLSYGSKEQKLSIFLSIARYLKKLMEEKNKLNIALVVDEAPQYCPWSPKGLEEETTREMIGIAALGRSYGLSITLIAQGIAGEIGINAAVRRNLNTLFIGRIHPLDAQEAEKFFATSLVDASSLLRLPEGQFYLIGKMNPSPVPLLLTFEIPEEEKVGGKR</sequence>
<evidence type="ECO:0000256" key="3">
    <source>
        <dbReference type="ARBA" id="ARBA00048954"/>
    </source>
</evidence>
<dbReference type="SUPFAM" id="SSF52540">
    <property type="entry name" value="P-loop containing nucleoside triphosphate hydrolases"/>
    <property type="match status" value="1"/>
</dbReference>
<dbReference type="Pfam" id="PF01935">
    <property type="entry name" value="DUF87"/>
    <property type="match status" value="1"/>
</dbReference>
<keyword evidence="6" id="KW-0547">Nucleotide-binding</keyword>
<dbReference type="EMBL" id="DRWN01000035">
    <property type="protein sequence ID" value="HHK68500.1"/>
    <property type="molecule type" value="Genomic_DNA"/>
</dbReference>
<dbReference type="PANTHER" id="PTHR42957">
    <property type="entry name" value="HELICASE MJ1565-RELATED"/>
    <property type="match status" value="1"/>
</dbReference>
<comment type="similarity">
    <text evidence="1">Belongs to the HerA family.</text>
</comment>
<comment type="caution">
    <text evidence="6">The sequence shown here is derived from an EMBL/GenBank/DDBJ whole genome shotgun (WGS) entry which is preliminary data.</text>
</comment>
<comment type="catalytic activity">
    <reaction evidence="3">
        <text>ATP + H2O = ADP + phosphate + H(+)</text>
        <dbReference type="Rhea" id="RHEA:13065"/>
        <dbReference type="ChEBI" id="CHEBI:15377"/>
        <dbReference type="ChEBI" id="CHEBI:15378"/>
        <dbReference type="ChEBI" id="CHEBI:30616"/>
        <dbReference type="ChEBI" id="CHEBI:43474"/>
        <dbReference type="ChEBI" id="CHEBI:456216"/>
        <dbReference type="EC" id="5.6.2.3"/>
    </reaction>
</comment>
<gene>
    <name evidence="6" type="ORF">ENM11_05025</name>
</gene>
<protein>
    <submittedName>
        <fullName evidence="6">ATP-binding protein</fullName>
    </submittedName>
</protein>
<feature type="domain" description="Helicase HerA central" evidence="5">
    <location>
        <begin position="152"/>
        <end position="348"/>
    </location>
</feature>
<comment type="catalytic activity">
    <reaction evidence="2">
        <text>Couples ATP hydrolysis with the unwinding of duplex DNA by translocating in the 3'-5' direction.</text>
        <dbReference type="EC" id="5.6.2.4"/>
    </reaction>
</comment>
<evidence type="ECO:0000256" key="1">
    <source>
        <dbReference type="ARBA" id="ARBA00007816"/>
    </source>
</evidence>
<dbReference type="InterPro" id="IPR002789">
    <property type="entry name" value="HerA_central"/>
</dbReference>
<accession>A0A7C5LC53</accession>
<dbReference type="PANTHER" id="PTHR42957:SF2">
    <property type="entry name" value="HELICASE HERA CENTRAL DOMAIN-CONTAINING PROTEIN"/>
    <property type="match status" value="1"/>
</dbReference>
<evidence type="ECO:0000256" key="2">
    <source>
        <dbReference type="ARBA" id="ARBA00034617"/>
    </source>
</evidence>
<dbReference type="InterPro" id="IPR008571">
    <property type="entry name" value="HerA-like"/>
</dbReference>
<organism evidence="6">
    <name type="scientific">Caldiarchaeum subterraneum</name>
    <dbReference type="NCBI Taxonomy" id="311458"/>
    <lineage>
        <taxon>Archaea</taxon>
        <taxon>Nitrososphaerota</taxon>
        <taxon>Candidatus Caldarchaeales</taxon>
        <taxon>Candidatus Caldarchaeaceae</taxon>
        <taxon>Candidatus Caldarchaeum</taxon>
    </lineage>
</organism>
<reference evidence="6" key="1">
    <citation type="journal article" date="2020" name="mSystems">
        <title>Genome- and Community-Level Interaction Insights into Carbon Utilization and Element Cycling Functions of Hydrothermarchaeota in Hydrothermal Sediment.</title>
        <authorList>
            <person name="Zhou Z."/>
            <person name="Liu Y."/>
            <person name="Xu W."/>
            <person name="Pan J."/>
            <person name="Luo Z.H."/>
            <person name="Li M."/>
        </authorList>
    </citation>
    <scope>NUCLEOTIDE SEQUENCE [LARGE SCALE GENOMIC DNA]</scope>
    <source>
        <strain evidence="6">SpSt-1056</strain>
    </source>
</reference>
<dbReference type="AlphaFoldDB" id="A0A7C5LC53"/>
<name>A0A7C5LC53_CALS0</name>
<dbReference type="GO" id="GO:0043139">
    <property type="term" value="F:5'-3' DNA helicase activity"/>
    <property type="evidence" value="ECO:0007669"/>
    <property type="project" value="UniProtKB-EC"/>
</dbReference>
<comment type="catalytic activity">
    <reaction evidence="4">
        <text>ATP + H2O = ADP + phosphate + H(+)</text>
        <dbReference type="Rhea" id="RHEA:13065"/>
        <dbReference type="ChEBI" id="CHEBI:15377"/>
        <dbReference type="ChEBI" id="CHEBI:15378"/>
        <dbReference type="ChEBI" id="CHEBI:30616"/>
        <dbReference type="ChEBI" id="CHEBI:43474"/>
        <dbReference type="ChEBI" id="CHEBI:456216"/>
        <dbReference type="EC" id="5.6.2.4"/>
    </reaction>
</comment>
<keyword evidence="6" id="KW-0067">ATP-binding</keyword>
<dbReference type="GO" id="GO:0043138">
    <property type="term" value="F:3'-5' DNA helicase activity"/>
    <property type="evidence" value="ECO:0007669"/>
    <property type="project" value="UniProtKB-EC"/>
</dbReference>
<evidence type="ECO:0000313" key="6">
    <source>
        <dbReference type="EMBL" id="HHK68500.1"/>
    </source>
</evidence>
<dbReference type="Gene3D" id="3.40.50.300">
    <property type="entry name" value="P-loop containing nucleotide triphosphate hydrolases"/>
    <property type="match status" value="2"/>
</dbReference>
<evidence type="ECO:0000256" key="4">
    <source>
        <dbReference type="ARBA" id="ARBA00048988"/>
    </source>
</evidence>